<dbReference type="RefSeq" id="WP_379901139.1">
    <property type="nucleotide sequence ID" value="NZ_JBHRTR010000028.1"/>
</dbReference>
<proteinExistence type="predicted"/>
<accession>A0ABV7L1A3</accession>
<name>A0ABV7L1A3_9PROT</name>
<dbReference type="InterPro" id="IPR052534">
    <property type="entry name" value="Extracell_DNA_Util/SecSys_Comp"/>
</dbReference>
<dbReference type="SUPFAM" id="SSF53067">
    <property type="entry name" value="Actin-like ATPase domain"/>
    <property type="match status" value="1"/>
</dbReference>
<dbReference type="Gene3D" id="3.30.420.380">
    <property type="match status" value="1"/>
</dbReference>
<gene>
    <name evidence="1" type="ORF">ACFOGJ_13345</name>
</gene>
<keyword evidence="2" id="KW-1185">Reference proteome</keyword>
<dbReference type="Proteomes" id="UP001595528">
    <property type="component" value="Unassembled WGS sequence"/>
</dbReference>
<dbReference type="EMBL" id="JBHRTR010000028">
    <property type="protein sequence ID" value="MFC3228224.1"/>
    <property type="molecule type" value="Genomic_DNA"/>
</dbReference>
<comment type="caution">
    <text evidence="1">The sequence shown here is derived from an EMBL/GenBank/DDBJ whole genome shotgun (WGS) entry which is preliminary data.</text>
</comment>
<dbReference type="PANTHER" id="PTHR40278">
    <property type="entry name" value="DNA UTILIZATION PROTEIN HOFN"/>
    <property type="match status" value="1"/>
</dbReference>
<evidence type="ECO:0000313" key="2">
    <source>
        <dbReference type="Proteomes" id="UP001595528"/>
    </source>
</evidence>
<sequence length="374" mass="40727">MAGAVDSLRQDLDDRARAALAWWLGELRDLLPRRGGQAARQAPVALEFAGDAVRLRVHPSGGGRPVVAAIDPSAPDAAAAQVQAALRQCRRASGVTIELQPDTVLETELNLPRAAERALRQILANQMERIVPLPPDEVEFAHAVLPRRGGGEHLRVRLTVATKATIAQALDLARRLRLRPERVVAGAGGGQPPAVLWRSDRDEAGRPLQRRLRDMLELGAVGLLVAAFAFYVIRLDQQAESLQQLAADKGRLAQAAMKLARQRETTEAALAMLQKRRAEPAPLQILNELTILVPENSWVSRVQVQGQKVEIVGVSPNVSKLVDSLNRDQLFANPKFLSPITGTEDGKAQRFDISMDIVTGVAADEHIHDQRANP</sequence>
<dbReference type="InterPro" id="IPR043129">
    <property type="entry name" value="ATPase_NBD"/>
</dbReference>
<evidence type="ECO:0000313" key="1">
    <source>
        <dbReference type="EMBL" id="MFC3228224.1"/>
    </source>
</evidence>
<dbReference type="InterPro" id="IPR007813">
    <property type="entry name" value="PilN"/>
</dbReference>
<organism evidence="1 2">
    <name type="scientific">Marinibaculum pumilum</name>
    <dbReference type="NCBI Taxonomy" id="1766165"/>
    <lineage>
        <taxon>Bacteria</taxon>
        <taxon>Pseudomonadati</taxon>
        <taxon>Pseudomonadota</taxon>
        <taxon>Alphaproteobacteria</taxon>
        <taxon>Rhodospirillales</taxon>
        <taxon>Rhodospirillaceae</taxon>
        <taxon>Marinibaculum</taxon>
    </lineage>
</organism>
<dbReference type="PANTHER" id="PTHR40278:SF1">
    <property type="entry name" value="DNA UTILIZATION PROTEIN HOFN"/>
    <property type="match status" value="1"/>
</dbReference>
<dbReference type="Pfam" id="PF05137">
    <property type="entry name" value="PilN"/>
    <property type="match status" value="1"/>
</dbReference>
<reference evidence="2" key="1">
    <citation type="journal article" date="2019" name="Int. J. Syst. Evol. Microbiol.">
        <title>The Global Catalogue of Microorganisms (GCM) 10K type strain sequencing project: providing services to taxonomists for standard genome sequencing and annotation.</title>
        <authorList>
            <consortium name="The Broad Institute Genomics Platform"/>
            <consortium name="The Broad Institute Genome Sequencing Center for Infectious Disease"/>
            <person name="Wu L."/>
            <person name="Ma J."/>
        </authorList>
    </citation>
    <scope>NUCLEOTIDE SEQUENCE [LARGE SCALE GENOMIC DNA]</scope>
    <source>
        <strain evidence="2">KCTC 42964</strain>
    </source>
</reference>
<protein>
    <submittedName>
        <fullName evidence="1">PilN domain-containing protein</fullName>
    </submittedName>
</protein>